<dbReference type="EMBL" id="KE145370">
    <property type="protein sequence ID" value="EPE27043.1"/>
    <property type="molecule type" value="Genomic_DNA"/>
</dbReference>
<dbReference type="PANTHER" id="PTHR11685">
    <property type="entry name" value="RBR FAMILY RING FINGER AND IBR DOMAIN-CONTAINING"/>
    <property type="match status" value="1"/>
</dbReference>
<keyword evidence="4" id="KW-0479">Metal-binding</keyword>
<evidence type="ECO:0000256" key="1">
    <source>
        <dbReference type="ARBA" id="ARBA00001798"/>
    </source>
</evidence>
<organism evidence="12 13">
    <name type="scientific">Glarea lozoyensis (strain ATCC 20868 / MF5171)</name>
    <dbReference type="NCBI Taxonomy" id="1116229"/>
    <lineage>
        <taxon>Eukaryota</taxon>
        <taxon>Fungi</taxon>
        <taxon>Dikarya</taxon>
        <taxon>Ascomycota</taxon>
        <taxon>Pezizomycotina</taxon>
        <taxon>Leotiomycetes</taxon>
        <taxon>Helotiales</taxon>
        <taxon>Helotiaceae</taxon>
        <taxon>Glarea</taxon>
    </lineage>
</organism>
<dbReference type="InterPro" id="IPR044066">
    <property type="entry name" value="TRIAD_supradom"/>
</dbReference>
<keyword evidence="6" id="KW-0863">Zinc-finger</keyword>
<name>S3DKF8_GLAL2</name>
<protein>
    <recommendedName>
        <fullName evidence="2">RBR-type E3 ubiquitin transferase</fullName>
        <ecNumber evidence="2">2.3.2.31</ecNumber>
    </recommendedName>
</protein>
<evidence type="ECO:0000256" key="9">
    <source>
        <dbReference type="SAM" id="Coils"/>
    </source>
</evidence>
<dbReference type="CDD" id="cd22584">
    <property type="entry name" value="Rcat_RBR_unk"/>
    <property type="match status" value="1"/>
</dbReference>
<gene>
    <name evidence="12" type="ORF">GLAREA_02957</name>
</gene>
<dbReference type="KEGG" id="glz:GLAREA_02957"/>
<dbReference type="GeneID" id="19462013"/>
<dbReference type="RefSeq" id="XP_008086233.1">
    <property type="nucleotide sequence ID" value="XM_008088042.1"/>
</dbReference>
<dbReference type="Pfam" id="PF01485">
    <property type="entry name" value="IBR"/>
    <property type="match status" value="2"/>
</dbReference>
<keyword evidence="5" id="KW-0677">Repeat</keyword>
<dbReference type="GO" id="GO:0016567">
    <property type="term" value="P:protein ubiquitination"/>
    <property type="evidence" value="ECO:0007669"/>
    <property type="project" value="InterPro"/>
</dbReference>
<dbReference type="InterPro" id="IPR031127">
    <property type="entry name" value="E3_UB_ligase_RBR"/>
</dbReference>
<dbReference type="EC" id="2.3.2.31" evidence="2"/>
<keyword evidence="7" id="KW-0833">Ubl conjugation pathway</keyword>
<evidence type="ECO:0000256" key="3">
    <source>
        <dbReference type="ARBA" id="ARBA00022679"/>
    </source>
</evidence>
<dbReference type="GO" id="GO:0061630">
    <property type="term" value="F:ubiquitin protein ligase activity"/>
    <property type="evidence" value="ECO:0007669"/>
    <property type="project" value="UniProtKB-EC"/>
</dbReference>
<dbReference type="AlphaFoldDB" id="S3DKF8"/>
<accession>S3DKF8</accession>
<feature type="compositionally biased region" description="Basic and acidic residues" evidence="10">
    <location>
        <begin position="1"/>
        <end position="11"/>
    </location>
</feature>
<dbReference type="SUPFAM" id="SSF57850">
    <property type="entry name" value="RING/U-box"/>
    <property type="match status" value="2"/>
</dbReference>
<evidence type="ECO:0000256" key="10">
    <source>
        <dbReference type="SAM" id="MobiDB-lite"/>
    </source>
</evidence>
<evidence type="ECO:0000256" key="2">
    <source>
        <dbReference type="ARBA" id="ARBA00012251"/>
    </source>
</evidence>
<feature type="coiled-coil region" evidence="9">
    <location>
        <begin position="22"/>
        <end position="82"/>
    </location>
</feature>
<dbReference type="Proteomes" id="UP000016922">
    <property type="component" value="Unassembled WGS sequence"/>
</dbReference>
<reference evidence="12 13" key="1">
    <citation type="journal article" date="2013" name="BMC Genomics">
        <title>Genomics-driven discovery of the pneumocandin biosynthetic gene cluster in the fungus Glarea lozoyensis.</title>
        <authorList>
            <person name="Chen L."/>
            <person name="Yue Q."/>
            <person name="Zhang X."/>
            <person name="Xiang M."/>
            <person name="Wang C."/>
            <person name="Li S."/>
            <person name="Che Y."/>
            <person name="Ortiz-Lopez F.J."/>
            <person name="Bills G.F."/>
            <person name="Liu X."/>
            <person name="An Z."/>
        </authorList>
    </citation>
    <scope>NUCLEOTIDE SEQUENCE [LARGE SCALE GENOMIC DNA]</scope>
    <source>
        <strain evidence="13">ATCC 20868 / MF5171</strain>
    </source>
</reference>
<keyword evidence="13" id="KW-1185">Reference proteome</keyword>
<evidence type="ECO:0000259" key="11">
    <source>
        <dbReference type="PROSITE" id="PS51873"/>
    </source>
</evidence>
<dbReference type="HOGENOM" id="CLU_022048_7_6_1"/>
<evidence type="ECO:0000313" key="13">
    <source>
        <dbReference type="Proteomes" id="UP000016922"/>
    </source>
</evidence>
<evidence type="ECO:0000313" key="12">
    <source>
        <dbReference type="EMBL" id="EPE27043.1"/>
    </source>
</evidence>
<evidence type="ECO:0000256" key="5">
    <source>
        <dbReference type="ARBA" id="ARBA00022737"/>
    </source>
</evidence>
<evidence type="ECO:0000256" key="7">
    <source>
        <dbReference type="ARBA" id="ARBA00022786"/>
    </source>
</evidence>
<keyword evidence="9" id="KW-0175">Coiled coil</keyword>
<dbReference type="eggNOG" id="KOG1812">
    <property type="taxonomic scope" value="Eukaryota"/>
</dbReference>
<dbReference type="Gene3D" id="1.20.120.1750">
    <property type="match status" value="1"/>
</dbReference>
<keyword evidence="3" id="KW-0808">Transferase</keyword>
<dbReference type="CDD" id="cd20335">
    <property type="entry name" value="BRcat_RBR"/>
    <property type="match status" value="1"/>
</dbReference>
<comment type="catalytic activity">
    <reaction evidence="1">
        <text>[E2 ubiquitin-conjugating enzyme]-S-ubiquitinyl-L-cysteine + [acceptor protein]-L-lysine = [E2 ubiquitin-conjugating enzyme]-L-cysteine + [acceptor protein]-N(6)-ubiquitinyl-L-lysine.</text>
        <dbReference type="EC" id="2.3.2.31"/>
    </reaction>
</comment>
<evidence type="ECO:0000256" key="8">
    <source>
        <dbReference type="ARBA" id="ARBA00022833"/>
    </source>
</evidence>
<feature type="region of interest" description="Disordered" evidence="10">
    <location>
        <begin position="1"/>
        <end position="22"/>
    </location>
</feature>
<proteinExistence type="predicted"/>
<dbReference type="GO" id="GO:0008270">
    <property type="term" value="F:zinc ion binding"/>
    <property type="evidence" value="ECO:0007669"/>
    <property type="project" value="UniProtKB-KW"/>
</dbReference>
<dbReference type="OrthoDB" id="10009520at2759"/>
<evidence type="ECO:0000256" key="6">
    <source>
        <dbReference type="ARBA" id="ARBA00022771"/>
    </source>
</evidence>
<sequence>MANETSDEKGKPATTIASADPMLQLDDESLALKLQIEEVEAQRERQTGKWAEGNPPDHALAFDNYEAELKTLATRVEDMKLAHSITYAMETDATAIEELRAQEKQSIEDRQVALSLNEGEALPHQDSNELLEMGGFAAESGQWDHVLRDIESSKSDMDCASTVAGPSTPHVYRQGAILDRLQQLKIDCSVCGEPNHPHTTLRLDCGDVYCRPCLKSFFLRVAKDETLFPPKCHGRPIDISAILTEFSVEELASYREAEIEFNSADRFYCADPECAKFIPPSQRTRDVATCVVCNARTCIHCKSLAHNGDCPVDEARQSLIAFAEEQGWRRCFGCGEMVFRYEGCNHMTCRCKAEFCYPCGVKWKECKCGDWEEGLLDQRAQQVVDREAPANLEPAARQRRVVDMAQELRENHECNHSGKFTRIEGSRRGRVCEICGTRHRKYILPCKRCHIKL</sequence>
<feature type="domain" description="RING-type" evidence="11">
    <location>
        <begin position="184"/>
        <end position="372"/>
    </location>
</feature>
<dbReference type="InterPro" id="IPR002867">
    <property type="entry name" value="IBR_dom"/>
</dbReference>
<evidence type="ECO:0000256" key="4">
    <source>
        <dbReference type="ARBA" id="ARBA00022723"/>
    </source>
</evidence>
<dbReference type="PROSITE" id="PS51873">
    <property type="entry name" value="TRIAD"/>
    <property type="match status" value="1"/>
</dbReference>
<dbReference type="OMA" id="RLYCAEP"/>
<keyword evidence="8" id="KW-0862">Zinc</keyword>